<evidence type="ECO:0000259" key="2">
    <source>
        <dbReference type="Pfam" id="PF08279"/>
    </source>
</evidence>
<name>A0A931G821_9BACT</name>
<dbReference type="Pfam" id="PF13749">
    <property type="entry name" value="HATPase_c_4"/>
    <property type="match status" value="1"/>
</dbReference>
<organism evidence="3 4">
    <name type="scientific">Desulfotignum balticum</name>
    <dbReference type="NCBI Taxonomy" id="115781"/>
    <lineage>
        <taxon>Bacteria</taxon>
        <taxon>Pseudomonadati</taxon>
        <taxon>Thermodesulfobacteriota</taxon>
        <taxon>Desulfobacteria</taxon>
        <taxon>Desulfobacterales</taxon>
        <taxon>Desulfobacteraceae</taxon>
        <taxon>Desulfotignum</taxon>
    </lineage>
</organism>
<dbReference type="PANTHER" id="PTHR30595">
    <property type="entry name" value="GLPR-RELATED TRANSCRIPTIONAL REPRESSOR"/>
    <property type="match status" value="1"/>
</dbReference>
<dbReference type="Gene3D" id="3.30.950.30">
    <property type="entry name" value="Schlafen, AAA domain"/>
    <property type="match status" value="1"/>
</dbReference>
<dbReference type="SUPFAM" id="SSF46785">
    <property type="entry name" value="Winged helix' DNA-binding domain"/>
    <property type="match status" value="1"/>
</dbReference>
<dbReference type="InterPro" id="IPR036388">
    <property type="entry name" value="WH-like_DNA-bd_sf"/>
</dbReference>
<dbReference type="InterPro" id="IPR038475">
    <property type="entry name" value="RecG_C_sf"/>
</dbReference>
<feature type="domain" description="Schlafen AlbA-2" evidence="1">
    <location>
        <begin position="4"/>
        <end position="109"/>
    </location>
</feature>
<accession>A0A931G821</accession>
<dbReference type="Gene3D" id="1.10.10.10">
    <property type="entry name" value="Winged helix-like DNA-binding domain superfamily/Winged helix DNA-binding domain"/>
    <property type="match status" value="1"/>
</dbReference>
<evidence type="ECO:0000313" key="3">
    <source>
        <dbReference type="EMBL" id="MBG0780001.1"/>
    </source>
</evidence>
<dbReference type="InterPro" id="IPR007421">
    <property type="entry name" value="Schlafen_AlbA_2_dom"/>
</dbReference>
<dbReference type="Gene3D" id="3.30.565.60">
    <property type="match status" value="1"/>
</dbReference>
<reference evidence="3" key="1">
    <citation type="submission" date="2020-07" db="EMBL/GenBank/DDBJ databases">
        <title>Severe corrosion of carbon steel in oil field produced water can be linked to methanogenic archaea containing a special type of NiFe hydrogenase.</title>
        <authorList>
            <person name="Lahme S."/>
            <person name="Mand J."/>
            <person name="Longwell J."/>
            <person name="Smith R."/>
            <person name="Enning D."/>
        </authorList>
    </citation>
    <scope>NUCLEOTIDE SEQUENCE</scope>
    <source>
        <strain evidence="3">MIC098Bin6</strain>
    </source>
</reference>
<evidence type="ECO:0000259" key="1">
    <source>
        <dbReference type="Pfam" id="PF04326"/>
    </source>
</evidence>
<sequence>MIRENQTIEWKESWRDEYLRWVSGFANGQGGVLVIGRNDRGEPVGVVNGSKLLEDLPNKIRDLLGIMVDVNLVEEDGVELLEIHVPAYTNPISFRGRYYTRSGSTLQELKGAALDRFLLQRQGRTWDSVPLPGIKPSDLSLSSLKRFRELAAASGRLSAADLSASDSGLLEKLKLVEGKYLKRAAVLLFHEDPDRFITGAFVKIGYFVSESDLAYHDEIHGSLFSQAHAVVDLLRTKYMKAAISYQGIQRIERFPVPYEALREAVLNALVHRDYAVPAPIQIRVYEHKLRIWNPAVLPDGWDLEKLLGTHASHPYNPDVANVFFRSGEIESWGRGIEKIFSACRKADSPPPNIHVDGYDLWVEFQFSRKYLATVKGEDVFENKETGSEKSSEKSSEKIVELLEEDPYLTIYELAEKLQISTRAVEKNIQKLKKAERLRRVGPDKGGHWEVLK</sequence>
<feature type="domain" description="Helix-turn-helix type 11" evidence="2">
    <location>
        <begin position="396"/>
        <end position="434"/>
    </location>
</feature>
<dbReference type="PANTHER" id="PTHR30595:SF6">
    <property type="entry name" value="SCHLAFEN ALBA-2 DOMAIN-CONTAINING PROTEIN"/>
    <property type="match status" value="1"/>
</dbReference>
<proteinExistence type="predicted"/>
<dbReference type="EMBL" id="JACCQK010000533">
    <property type="protein sequence ID" value="MBG0780001.1"/>
    <property type="molecule type" value="Genomic_DNA"/>
</dbReference>
<comment type="caution">
    <text evidence="3">The sequence shown here is derived from an EMBL/GenBank/DDBJ whole genome shotgun (WGS) entry which is preliminary data.</text>
</comment>
<dbReference type="InterPro" id="IPR036390">
    <property type="entry name" value="WH_DNA-bd_sf"/>
</dbReference>
<dbReference type="InterPro" id="IPR038461">
    <property type="entry name" value="Schlafen_AlbA_2_dom_sf"/>
</dbReference>
<dbReference type="Pfam" id="PF04326">
    <property type="entry name" value="SLFN_AlbA_2"/>
    <property type="match status" value="1"/>
</dbReference>
<dbReference type="AlphaFoldDB" id="A0A931G821"/>
<dbReference type="Pfam" id="PF08279">
    <property type="entry name" value="HTH_11"/>
    <property type="match status" value="1"/>
</dbReference>
<evidence type="ECO:0000313" key="4">
    <source>
        <dbReference type="Proteomes" id="UP000706172"/>
    </source>
</evidence>
<dbReference type="Proteomes" id="UP000706172">
    <property type="component" value="Unassembled WGS sequence"/>
</dbReference>
<gene>
    <name evidence="3" type="ORF">H0S81_08755</name>
</gene>
<dbReference type="InterPro" id="IPR013196">
    <property type="entry name" value="HTH_11"/>
</dbReference>
<protein>
    <submittedName>
        <fullName evidence="3">DNA binding domain-containing protein</fullName>
    </submittedName>
</protein>